<evidence type="ECO:0000256" key="1">
    <source>
        <dbReference type="SAM" id="MobiDB-lite"/>
    </source>
</evidence>
<protein>
    <recommendedName>
        <fullName evidence="2">DUF6570 domain-containing protein</fullName>
    </recommendedName>
</protein>
<name>A0AAD6X3A5_9AGAR</name>
<keyword evidence="4" id="KW-1185">Reference proteome</keyword>
<dbReference type="Pfam" id="PF20209">
    <property type="entry name" value="DUF6570"/>
    <property type="match status" value="1"/>
</dbReference>
<feature type="domain" description="DUF6570" evidence="2">
    <location>
        <begin position="273"/>
        <end position="408"/>
    </location>
</feature>
<accession>A0AAD6X3A5</accession>
<evidence type="ECO:0000313" key="4">
    <source>
        <dbReference type="Proteomes" id="UP001218188"/>
    </source>
</evidence>
<dbReference type="InterPro" id="IPR046700">
    <property type="entry name" value="DUF6570"/>
</dbReference>
<dbReference type="AlphaFoldDB" id="A0AAD6X3A5"/>
<organism evidence="3 4">
    <name type="scientific">Mycena alexandri</name>
    <dbReference type="NCBI Taxonomy" id="1745969"/>
    <lineage>
        <taxon>Eukaryota</taxon>
        <taxon>Fungi</taxon>
        <taxon>Dikarya</taxon>
        <taxon>Basidiomycota</taxon>
        <taxon>Agaricomycotina</taxon>
        <taxon>Agaricomycetes</taxon>
        <taxon>Agaricomycetidae</taxon>
        <taxon>Agaricales</taxon>
        <taxon>Marasmiineae</taxon>
        <taxon>Mycenaceae</taxon>
        <taxon>Mycena</taxon>
    </lineage>
</organism>
<feature type="region of interest" description="Disordered" evidence="1">
    <location>
        <begin position="1"/>
        <end position="41"/>
    </location>
</feature>
<dbReference type="Proteomes" id="UP001218188">
    <property type="component" value="Unassembled WGS sequence"/>
</dbReference>
<evidence type="ECO:0000313" key="3">
    <source>
        <dbReference type="EMBL" id="KAJ7035092.1"/>
    </source>
</evidence>
<gene>
    <name evidence="3" type="ORF">C8F04DRAFT_1233981</name>
</gene>
<comment type="caution">
    <text evidence="3">The sequence shown here is derived from an EMBL/GenBank/DDBJ whole genome shotgun (WGS) entry which is preliminary data.</text>
</comment>
<proteinExistence type="predicted"/>
<feature type="compositionally biased region" description="Polar residues" evidence="1">
    <location>
        <begin position="29"/>
        <end position="38"/>
    </location>
</feature>
<dbReference type="EMBL" id="JARJCM010000053">
    <property type="protein sequence ID" value="KAJ7035092.1"/>
    <property type="molecule type" value="Genomic_DNA"/>
</dbReference>
<sequence>MSTTSGSSKRPAAEQPSSAPLPKRRRNETNQAFNSTDAETIPQYSHYLTDDEKNATLRHMLASCLKSTSLAPSALAAVAREHNVPRRPQKQRTLMITDLHNHSCRWSCLVRSADAQAAGQLSITEIVLVPKNRSKEVLSRENNLRSPARKHQREKTSRVCALNTETERLECTIDWPQVESDVSLAQIMRENRAQTSAAALSRSPCSFCNHNELLRVLKFWAVPDLDISLLEKTVDNLRTHFNQPNIKSHSLHNGRYQACPTCARCVKGRKFFKLPLYSWANGCWIGPMPVALHDLTYAEELVIARAHTTKCWAKINAGTSCRPLQQRSASGNVCIHPHEISNIATTLPRPMSALYDEIVVIFVSDDKEATAEMFKRTPFLVRRGRILRALSWLKANNPLYRDITIDLVALAEYPPDDDGCVSFPVQYQTPNDTIRGQNATYTGHGIDTTEAIFAENSDVDGQIPLSLSGTFDVDNTKLSLNDRKIEALRRLKADGAFVKSPTSSETLSTRHNPDVYGMLWPTLFPYGVGMFDDPIRLRKDLGLKPIALKSHVKHLLQLADRRFQTHI</sequence>
<evidence type="ECO:0000259" key="2">
    <source>
        <dbReference type="Pfam" id="PF20209"/>
    </source>
</evidence>
<reference evidence="3" key="1">
    <citation type="submission" date="2023-03" db="EMBL/GenBank/DDBJ databases">
        <title>Massive genome expansion in bonnet fungi (Mycena s.s.) driven by repeated elements and novel gene families across ecological guilds.</title>
        <authorList>
            <consortium name="Lawrence Berkeley National Laboratory"/>
            <person name="Harder C.B."/>
            <person name="Miyauchi S."/>
            <person name="Viragh M."/>
            <person name="Kuo A."/>
            <person name="Thoen E."/>
            <person name="Andreopoulos B."/>
            <person name="Lu D."/>
            <person name="Skrede I."/>
            <person name="Drula E."/>
            <person name="Henrissat B."/>
            <person name="Morin E."/>
            <person name="Kohler A."/>
            <person name="Barry K."/>
            <person name="LaButti K."/>
            <person name="Morin E."/>
            <person name="Salamov A."/>
            <person name="Lipzen A."/>
            <person name="Mereny Z."/>
            <person name="Hegedus B."/>
            <person name="Baldrian P."/>
            <person name="Stursova M."/>
            <person name="Weitz H."/>
            <person name="Taylor A."/>
            <person name="Grigoriev I.V."/>
            <person name="Nagy L.G."/>
            <person name="Martin F."/>
            <person name="Kauserud H."/>
        </authorList>
    </citation>
    <scope>NUCLEOTIDE SEQUENCE</scope>
    <source>
        <strain evidence="3">CBHHK200</strain>
    </source>
</reference>